<keyword evidence="3" id="KW-1185">Reference proteome</keyword>
<sequence>MKDYHNIPERNMRTDLYNGSMDPFHGYNNNNNNIHSGHSVSIIDNQNNLGNCYPQQNSVGTYTHHYNFTDMQQQQVAYNNIPQHIPDRNIRPNYGNSFHENIGNNAMIPQAVPLTDINQNNNNDNRDDCVAIKRVDYVHHSRQQVDLSPQQHVLEKATRPDTNLFHENNIMTTQTTDINQNYNDDCLPNNDYIVRQDVIGVRDYTQVTPPQQQFDNTSHHTSEKEIRQNYTLENNEDNNVMTTQAIMMTDTNQNNNDGVLQSNDYTSHQDVVGNNDTHPQQQTHNNFSH</sequence>
<protein>
    <submittedName>
        <fullName evidence="2">Uncharacterized protein</fullName>
    </submittedName>
</protein>
<evidence type="ECO:0000313" key="3">
    <source>
        <dbReference type="Proteomes" id="UP000265703"/>
    </source>
</evidence>
<feature type="region of interest" description="Disordered" evidence="1">
    <location>
        <begin position="209"/>
        <end position="229"/>
    </location>
</feature>
<proteinExistence type="predicted"/>
<comment type="caution">
    <text evidence="2">The sequence shown here is derived from an EMBL/GenBank/DDBJ whole genome shotgun (WGS) entry which is preliminary data.</text>
</comment>
<feature type="region of interest" description="Disordered" evidence="1">
    <location>
        <begin position="251"/>
        <end position="289"/>
    </location>
</feature>
<dbReference type="AlphaFoldDB" id="A0A397TH62"/>
<evidence type="ECO:0000313" key="2">
    <source>
        <dbReference type="EMBL" id="RIA96699.1"/>
    </source>
</evidence>
<dbReference type="Proteomes" id="UP000265703">
    <property type="component" value="Unassembled WGS sequence"/>
</dbReference>
<gene>
    <name evidence="2" type="ORF">C1645_754268</name>
</gene>
<name>A0A397TH62_9GLOM</name>
<evidence type="ECO:0000256" key="1">
    <source>
        <dbReference type="SAM" id="MobiDB-lite"/>
    </source>
</evidence>
<organism evidence="2 3">
    <name type="scientific">Glomus cerebriforme</name>
    <dbReference type="NCBI Taxonomy" id="658196"/>
    <lineage>
        <taxon>Eukaryota</taxon>
        <taxon>Fungi</taxon>
        <taxon>Fungi incertae sedis</taxon>
        <taxon>Mucoromycota</taxon>
        <taxon>Glomeromycotina</taxon>
        <taxon>Glomeromycetes</taxon>
        <taxon>Glomerales</taxon>
        <taxon>Glomeraceae</taxon>
        <taxon>Glomus</taxon>
    </lineage>
</organism>
<reference evidence="2 3" key="1">
    <citation type="submission" date="2018-06" db="EMBL/GenBank/DDBJ databases">
        <title>Comparative genomics reveals the genomic features of Rhizophagus irregularis, R. cerebriforme, R. diaphanum and Gigaspora rosea, and their symbiotic lifestyle signature.</title>
        <authorList>
            <person name="Morin E."/>
            <person name="San Clemente H."/>
            <person name="Chen E.C.H."/>
            <person name="De La Providencia I."/>
            <person name="Hainaut M."/>
            <person name="Kuo A."/>
            <person name="Kohler A."/>
            <person name="Murat C."/>
            <person name="Tang N."/>
            <person name="Roy S."/>
            <person name="Loubradou J."/>
            <person name="Henrissat B."/>
            <person name="Grigoriev I.V."/>
            <person name="Corradi N."/>
            <person name="Roux C."/>
            <person name="Martin F.M."/>
        </authorList>
    </citation>
    <scope>NUCLEOTIDE SEQUENCE [LARGE SCALE GENOMIC DNA]</scope>
    <source>
        <strain evidence="2 3">DAOM 227022</strain>
    </source>
</reference>
<dbReference type="EMBL" id="QKYT01000040">
    <property type="protein sequence ID" value="RIA96699.1"/>
    <property type="molecule type" value="Genomic_DNA"/>
</dbReference>
<accession>A0A397TH62</accession>
<feature type="compositionally biased region" description="Basic and acidic residues" evidence="1">
    <location>
        <begin position="217"/>
        <end position="227"/>
    </location>
</feature>